<sequence>MSFQSSALMTLPAVLDTPAAMDSYVKHVESLLAAEKAEAASLKSTSSTSSRSTLLKKVFKKEKKTPSETPSAKAERKALKAEATATYLAIR</sequence>
<dbReference type="Proteomes" id="UP001172684">
    <property type="component" value="Unassembled WGS sequence"/>
</dbReference>
<organism evidence="1 2">
    <name type="scientific">Coniosporium apollinis</name>
    <dbReference type="NCBI Taxonomy" id="61459"/>
    <lineage>
        <taxon>Eukaryota</taxon>
        <taxon>Fungi</taxon>
        <taxon>Dikarya</taxon>
        <taxon>Ascomycota</taxon>
        <taxon>Pezizomycotina</taxon>
        <taxon>Dothideomycetes</taxon>
        <taxon>Dothideomycetes incertae sedis</taxon>
        <taxon>Coniosporium</taxon>
    </lineage>
</organism>
<dbReference type="EMBL" id="JAPDRL010000113">
    <property type="protein sequence ID" value="KAJ9656936.1"/>
    <property type="molecule type" value="Genomic_DNA"/>
</dbReference>
<name>A0ABQ9NGD4_9PEZI</name>
<accession>A0ABQ9NGD4</accession>
<comment type="caution">
    <text evidence="1">The sequence shown here is derived from an EMBL/GenBank/DDBJ whole genome shotgun (WGS) entry which is preliminary data.</text>
</comment>
<proteinExistence type="predicted"/>
<keyword evidence="2" id="KW-1185">Reference proteome</keyword>
<reference evidence="1" key="1">
    <citation type="submission" date="2022-10" db="EMBL/GenBank/DDBJ databases">
        <title>Culturing micro-colonial fungi from biological soil crusts in the Mojave desert and describing Neophaeococcomyces mojavensis, and introducing the new genera and species Taxawa tesnikishii.</title>
        <authorList>
            <person name="Kurbessoian T."/>
            <person name="Stajich J.E."/>
        </authorList>
    </citation>
    <scope>NUCLEOTIDE SEQUENCE</scope>
    <source>
        <strain evidence="1">TK_1</strain>
    </source>
</reference>
<evidence type="ECO:0000313" key="2">
    <source>
        <dbReference type="Proteomes" id="UP001172684"/>
    </source>
</evidence>
<gene>
    <name evidence="1" type="ORF">H2201_008375</name>
</gene>
<protein>
    <submittedName>
        <fullName evidence="1">Uncharacterized protein</fullName>
    </submittedName>
</protein>
<evidence type="ECO:0000313" key="1">
    <source>
        <dbReference type="EMBL" id="KAJ9656936.1"/>
    </source>
</evidence>